<feature type="compositionally biased region" description="Low complexity" evidence="1">
    <location>
        <begin position="220"/>
        <end position="234"/>
    </location>
</feature>
<evidence type="ECO:0000313" key="3">
    <source>
        <dbReference type="Proteomes" id="UP001385951"/>
    </source>
</evidence>
<feature type="region of interest" description="Disordered" evidence="1">
    <location>
        <begin position="879"/>
        <end position="967"/>
    </location>
</feature>
<reference evidence="2 3" key="1">
    <citation type="submission" date="2022-09" db="EMBL/GenBank/DDBJ databases">
        <authorList>
            <person name="Palmer J.M."/>
        </authorList>
    </citation>
    <scope>NUCLEOTIDE SEQUENCE [LARGE SCALE GENOMIC DNA]</scope>
    <source>
        <strain evidence="2 3">DSM 7382</strain>
    </source>
</reference>
<feature type="compositionally biased region" description="Acidic residues" evidence="1">
    <location>
        <begin position="917"/>
        <end position="945"/>
    </location>
</feature>
<keyword evidence="3" id="KW-1185">Reference proteome</keyword>
<organism evidence="2 3">
    <name type="scientific">Cerrena zonata</name>
    <dbReference type="NCBI Taxonomy" id="2478898"/>
    <lineage>
        <taxon>Eukaryota</taxon>
        <taxon>Fungi</taxon>
        <taxon>Dikarya</taxon>
        <taxon>Basidiomycota</taxon>
        <taxon>Agaricomycotina</taxon>
        <taxon>Agaricomycetes</taxon>
        <taxon>Polyporales</taxon>
        <taxon>Cerrenaceae</taxon>
        <taxon>Cerrena</taxon>
    </lineage>
</organism>
<feature type="region of interest" description="Disordered" evidence="1">
    <location>
        <begin position="495"/>
        <end position="666"/>
    </location>
</feature>
<feature type="region of interest" description="Disordered" evidence="1">
    <location>
        <begin position="196"/>
        <end position="299"/>
    </location>
</feature>
<protein>
    <submittedName>
        <fullName evidence="2">Uncharacterized protein</fullName>
    </submittedName>
</protein>
<feature type="compositionally biased region" description="Polar residues" evidence="1">
    <location>
        <begin position="1"/>
        <end position="19"/>
    </location>
</feature>
<proteinExistence type="predicted"/>
<feature type="compositionally biased region" description="Basic and acidic residues" evidence="1">
    <location>
        <begin position="259"/>
        <end position="277"/>
    </location>
</feature>
<evidence type="ECO:0000256" key="1">
    <source>
        <dbReference type="SAM" id="MobiDB-lite"/>
    </source>
</evidence>
<feature type="compositionally biased region" description="Polar residues" evidence="1">
    <location>
        <begin position="653"/>
        <end position="664"/>
    </location>
</feature>
<dbReference type="Proteomes" id="UP001385951">
    <property type="component" value="Unassembled WGS sequence"/>
</dbReference>
<feature type="compositionally biased region" description="Basic and acidic residues" evidence="1">
    <location>
        <begin position="196"/>
        <end position="205"/>
    </location>
</feature>
<evidence type="ECO:0000313" key="2">
    <source>
        <dbReference type="EMBL" id="KAK7681436.1"/>
    </source>
</evidence>
<feature type="region of interest" description="Disordered" evidence="1">
    <location>
        <begin position="1"/>
        <end position="22"/>
    </location>
</feature>
<feature type="compositionally biased region" description="Acidic residues" evidence="1">
    <location>
        <begin position="799"/>
        <end position="812"/>
    </location>
</feature>
<feature type="compositionally biased region" description="Low complexity" evidence="1">
    <location>
        <begin position="535"/>
        <end position="561"/>
    </location>
</feature>
<name>A0AAW0FVR7_9APHY</name>
<comment type="caution">
    <text evidence="2">The sequence shown here is derived from an EMBL/GenBank/DDBJ whole genome shotgun (WGS) entry which is preliminary data.</text>
</comment>
<dbReference type="EMBL" id="JASBNA010000041">
    <property type="protein sequence ID" value="KAK7681436.1"/>
    <property type="molecule type" value="Genomic_DNA"/>
</dbReference>
<feature type="compositionally biased region" description="Basic residues" evidence="1">
    <location>
        <begin position="525"/>
        <end position="534"/>
    </location>
</feature>
<feature type="region of interest" description="Disordered" evidence="1">
    <location>
        <begin position="798"/>
        <end position="848"/>
    </location>
</feature>
<feature type="compositionally biased region" description="Basic residues" evidence="1">
    <location>
        <begin position="596"/>
        <end position="612"/>
    </location>
</feature>
<sequence>MSSTPETENTPITQGSTTIGRAPQSPAQEKLWMLTFMIREAVLVAPDHMEEKEAMYYFNTVYKQLKDVWNEVRTSTSGGVPYILSSFARIRVPQDQSSGSWKKDDILAMFQPDDKYKIFYDNQATFSEDLKWPGSLDMTPFWCKVVMDLNAIRARKKMPPLVLCLESHLFQTYPRFTYFSTIFRDQYLPLTAVTANREKRPRTSTDTEFEVGTNSSSKEGGSSTPLTSSTLAAPNAAMKPALKRPRIDIQEDVEMTDETSAHSEPPADRKGKGRAVDPDIPDTPAGVESSSEPEEDQDEEALMKTFMNQNVMFKAALDEQLSPIPCESCAQGGHQCFVSLRNFHGCWRCKATSNGCSLIPRKGTNAYDEPINLRNPPYWPWYISLVYHVKNVLELDTNSGPQLLPPDYADVEFPAFPADKAKKVTKRLTTLKVGEMKAEKLSLNVDNYYALPFSLYSKIEKRREEAPKWPILPDNAEALYQKVIRKAAGGRLARPWANREGDAPMRGRSRSRAATITKAPQQQPKSRRPSRARSRQAPSIETASTMTNTSMPPSTSTSTRQTRSKSRGRSQPPPSVHSTNQGSSEEEDVVSTGILKRSRSTKRPSRGMKRVPAKSDSEEETLTAFEERQEPQEEPFLRSLSADARPVAGPSGSGQNDPSKTTADGSVKIPELTVLLKSERRKTLNGVQDCLQHQHGAILHSVKLAVEGSVATVVESLEKSWSKAHREDARQNLDRLPDMLDHAIERKLSNFLQNIEKHIDQKLDRTMGELKTYIDEQMRNQSVKQLGQTKLMIEAALDNSDDDSSDEDEQDSNEFTRIAAPDTSEADGPETETTQSSIIDADGMHPIDLPKGTSGMSLCYMLPERNLAEVMNIVDFTDRIQEPESSKSSNELDTENGGDTDRPSSPAGSMERSDAPDISEADNTDQLQDEEADADAEGEQDDTEDDGGKDVQLESDSDGSGEHMEED</sequence>
<dbReference type="AlphaFoldDB" id="A0AAW0FVR7"/>
<accession>A0AAW0FVR7</accession>
<gene>
    <name evidence="2" type="ORF">QCA50_015528</name>
</gene>